<proteinExistence type="predicted"/>
<gene>
    <name evidence="2" type="ORF">BST86_02615</name>
</gene>
<organism evidence="2 3">
    <name type="scientific">Nonlabens agnitus</name>
    <dbReference type="NCBI Taxonomy" id="870484"/>
    <lineage>
        <taxon>Bacteria</taxon>
        <taxon>Pseudomonadati</taxon>
        <taxon>Bacteroidota</taxon>
        <taxon>Flavobacteriia</taxon>
        <taxon>Flavobacteriales</taxon>
        <taxon>Flavobacteriaceae</taxon>
        <taxon>Nonlabens</taxon>
    </lineage>
</organism>
<protein>
    <recommendedName>
        <fullName evidence="1">DUF8202 domain-containing protein</fullName>
    </recommendedName>
</protein>
<reference evidence="2 3" key="1">
    <citation type="submission" date="2016-11" db="EMBL/GenBank/DDBJ databases">
        <title>Trade-off between light-utilization and light-protection in marine flavobacteria.</title>
        <authorList>
            <person name="Kumagai Y."/>
        </authorList>
    </citation>
    <scope>NUCLEOTIDE SEQUENCE [LARGE SCALE GENOMIC DNA]</scope>
    <source>
        <strain evidence="2 3">JCM 17109</strain>
    </source>
</reference>
<dbReference type="Pfam" id="PF26628">
    <property type="entry name" value="DUF8202"/>
    <property type="match status" value="1"/>
</dbReference>
<comment type="caution">
    <text evidence="2">The sequence shown here is derived from an EMBL/GenBank/DDBJ whole genome shotgun (WGS) entry which is preliminary data.</text>
</comment>
<dbReference type="InterPro" id="IPR058515">
    <property type="entry name" value="DUF8202"/>
</dbReference>
<evidence type="ECO:0000313" key="2">
    <source>
        <dbReference type="EMBL" id="PRP66054.1"/>
    </source>
</evidence>
<feature type="domain" description="DUF8202" evidence="1">
    <location>
        <begin position="213"/>
        <end position="408"/>
    </location>
</feature>
<dbReference type="EMBL" id="MQUC01000003">
    <property type="protein sequence ID" value="PRP66054.1"/>
    <property type="molecule type" value="Genomic_DNA"/>
</dbReference>
<sequence>MGLLTTAQSPAGINNSLTLWLKADAGINCATNDCSITLWSNQQGNTAWNAIGTGAAVLKNTQPEFVNFNPTVSFSGSDKPFAASNISRINGTASTIFVVGKVNGINDEAFFEFRSGNNRQFFIDRRYASNTTFTPPLTTNLNNIFTIIDPGANNNYQLLENSRLTNTNKPKNFPTSWTTGRYTIGDDDTGGNKLTGEISEILYYDFALTDVELLKIHSYLAIKYGISLNNGLGRDYVASDWNGSTGTRFWNAATNTGYNNDVFGIGIDNASALNQRVSRSENTSDILSLSLDNNFVSSNQSSTRTTNHATNLNFLMAGNNGGNYSVSGNILMSLSSGMNRINRIWRIQDSGSVGCVYYNFNTAGATFTTNASQEWYVVVADDSGFTTNVNYKKVNVGGSTVVRLDLNDNTSNNYVTLARLDRNNIADAFTGGAVGINTTTPADNTYLDINGGNQGLVVTRLDQTAIANLTAIEGMFVYNTTINRFQVYNGTNWRDLGQSSAITDSKFCD</sequence>
<name>A0A2S9WRE3_9FLAO</name>
<evidence type="ECO:0000313" key="3">
    <source>
        <dbReference type="Proteomes" id="UP000239532"/>
    </source>
</evidence>
<dbReference type="AlphaFoldDB" id="A0A2S9WRE3"/>
<keyword evidence="3" id="KW-1185">Reference proteome</keyword>
<dbReference type="Proteomes" id="UP000239532">
    <property type="component" value="Unassembled WGS sequence"/>
</dbReference>
<evidence type="ECO:0000259" key="1">
    <source>
        <dbReference type="Pfam" id="PF26628"/>
    </source>
</evidence>
<accession>A0A2S9WRE3</accession>